<gene>
    <name evidence="10" type="ORF">DIATSA_LOCUS12608</name>
</gene>
<sequence>MDEDDFTMPAPEEPPYMPEKWPGKVCALCNLSERSQLGQGEMRQFLCNVGEGDGSVTPGVSNSGGATPTGIPTPTSTPTTPVPPGLASPPPEFMDTNPPQAALPLSRRQKAFNKCKTPIYNLEHTDELSIIGHVEVMELSGVVSSGAFYVHRCCLEFSPPFQDQVAAASNSDEDKEQLEEARIRGIVTVALSRKCAFCMRHGASIPCKVSCLTFFVKFHLLNTYKQLYFFVNR</sequence>
<keyword evidence="4" id="KW-0863">Zinc-finger</keyword>
<dbReference type="PANTHER" id="PTHR45888">
    <property type="entry name" value="HL01030P-RELATED"/>
    <property type="match status" value="1"/>
</dbReference>
<proteinExistence type="predicted"/>
<evidence type="ECO:0000256" key="9">
    <source>
        <dbReference type="SAM" id="MobiDB-lite"/>
    </source>
</evidence>
<organism evidence="10 11">
    <name type="scientific">Diatraea saccharalis</name>
    <name type="common">sugarcane borer</name>
    <dbReference type="NCBI Taxonomy" id="40085"/>
    <lineage>
        <taxon>Eukaryota</taxon>
        <taxon>Metazoa</taxon>
        <taxon>Ecdysozoa</taxon>
        <taxon>Arthropoda</taxon>
        <taxon>Hexapoda</taxon>
        <taxon>Insecta</taxon>
        <taxon>Pterygota</taxon>
        <taxon>Neoptera</taxon>
        <taxon>Endopterygota</taxon>
        <taxon>Lepidoptera</taxon>
        <taxon>Glossata</taxon>
        <taxon>Ditrysia</taxon>
        <taxon>Pyraloidea</taxon>
        <taxon>Crambidae</taxon>
        <taxon>Crambinae</taxon>
        <taxon>Diatraea</taxon>
    </lineage>
</organism>
<keyword evidence="5" id="KW-0862">Zinc</keyword>
<evidence type="ECO:0000256" key="8">
    <source>
        <dbReference type="ARBA" id="ARBA00023242"/>
    </source>
</evidence>
<keyword evidence="8" id="KW-0539">Nucleus</keyword>
<dbReference type="Proteomes" id="UP001153714">
    <property type="component" value="Chromosome 7"/>
</dbReference>
<keyword evidence="11" id="KW-1185">Reference proteome</keyword>
<dbReference type="Gene3D" id="3.30.40.10">
    <property type="entry name" value="Zinc/RING finger domain, C3HC4 (zinc finger)"/>
    <property type="match status" value="1"/>
</dbReference>
<dbReference type="OrthoDB" id="308383at2759"/>
<feature type="region of interest" description="Disordered" evidence="9">
    <location>
        <begin position="57"/>
        <end position="86"/>
    </location>
</feature>
<evidence type="ECO:0000313" key="11">
    <source>
        <dbReference type="Proteomes" id="UP001153714"/>
    </source>
</evidence>
<evidence type="ECO:0000256" key="6">
    <source>
        <dbReference type="ARBA" id="ARBA00023015"/>
    </source>
</evidence>
<dbReference type="GO" id="GO:0042800">
    <property type="term" value="F:histone H3K4 methyltransferase activity"/>
    <property type="evidence" value="ECO:0007669"/>
    <property type="project" value="TreeGrafter"/>
</dbReference>
<dbReference type="GO" id="GO:0044666">
    <property type="term" value="C:MLL3/4 complex"/>
    <property type="evidence" value="ECO:0007669"/>
    <property type="project" value="TreeGrafter"/>
</dbReference>
<feature type="compositionally biased region" description="Low complexity" evidence="9">
    <location>
        <begin position="64"/>
        <end position="79"/>
    </location>
</feature>
<keyword evidence="7" id="KW-0804">Transcription</keyword>
<dbReference type="InterPro" id="IPR013083">
    <property type="entry name" value="Znf_RING/FYVE/PHD"/>
</dbReference>
<dbReference type="GO" id="GO:0045944">
    <property type="term" value="P:positive regulation of transcription by RNA polymerase II"/>
    <property type="evidence" value="ECO:0007669"/>
    <property type="project" value="TreeGrafter"/>
</dbReference>
<evidence type="ECO:0000256" key="1">
    <source>
        <dbReference type="ARBA" id="ARBA00004123"/>
    </source>
</evidence>
<dbReference type="PANTHER" id="PTHR45888:SF6">
    <property type="entry name" value="HL01030P-RELATED"/>
    <property type="match status" value="1"/>
</dbReference>
<dbReference type="AlphaFoldDB" id="A0A9N9RD37"/>
<dbReference type="GO" id="GO:0008270">
    <property type="term" value="F:zinc ion binding"/>
    <property type="evidence" value="ECO:0007669"/>
    <property type="project" value="UniProtKB-KW"/>
</dbReference>
<name>A0A9N9RD37_9NEOP</name>
<evidence type="ECO:0000256" key="7">
    <source>
        <dbReference type="ARBA" id="ARBA00023163"/>
    </source>
</evidence>
<evidence type="ECO:0000256" key="4">
    <source>
        <dbReference type="ARBA" id="ARBA00022771"/>
    </source>
</evidence>
<keyword evidence="2" id="KW-0479">Metal-binding</keyword>
<accession>A0A9N9RD37</accession>
<dbReference type="EMBL" id="OU893338">
    <property type="protein sequence ID" value="CAG9795329.1"/>
    <property type="molecule type" value="Genomic_DNA"/>
</dbReference>
<protein>
    <submittedName>
        <fullName evidence="10">Uncharacterized protein</fullName>
    </submittedName>
</protein>
<evidence type="ECO:0000313" key="10">
    <source>
        <dbReference type="EMBL" id="CAG9795329.1"/>
    </source>
</evidence>
<dbReference type="GO" id="GO:0003713">
    <property type="term" value="F:transcription coactivator activity"/>
    <property type="evidence" value="ECO:0007669"/>
    <property type="project" value="TreeGrafter"/>
</dbReference>
<evidence type="ECO:0000256" key="2">
    <source>
        <dbReference type="ARBA" id="ARBA00022723"/>
    </source>
</evidence>
<reference evidence="10" key="2">
    <citation type="submission" date="2022-10" db="EMBL/GenBank/DDBJ databases">
        <authorList>
            <consortium name="ENA_rothamsted_submissions"/>
            <consortium name="culmorum"/>
            <person name="King R."/>
        </authorList>
    </citation>
    <scope>NUCLEOTIDE SEQUENCE</scope>
</reference>
<comment type="subcellular location">
    <subcellularLocation>
        <location evidence="1">Nucleus</location>
    </subcellularLocation>
</comment>
<keyword evidence="3" id="KW-0677">Repeat</keyword>
<evidence type="ECO:0000256" key="5">
    <source>
        <dbReference type="ARBA" id="ARBA00022833"/>
    </source>
</evidence>
<evidence type="ECO:0000256" key="3">
    <source>
        <dbReference type="ARBA" id="ARBA00022737"/>
    </source>
</evidence>
<keyword evidence="6" id="KW-0805">Transcription regulation</keyword>
<reference evidence="10" key="1">
    <citation type="submission" date="2021-12" db="EMBL/GenBank/DDBJ databases">
        <authorList>
            <person name="King R."/>
        </authorList>
    </citation>
    <scope>NUCLEOTIDE SEQUENCE</scope>
</reference>